<evidence type="ECO:0000256" key="1">
    <source>
        <dbReference type="ARBA" id="ARBA00006594"/>
    </source>
</evidence>
<dbReference type="PRINTS" id="PR00508">
    <property type="entry name" value="S21N4MTFRASE"/>
</dbReference>
<dbReference type="GO" id="GO:0032259">
    <property type="term" value="P:methylation"/>
    <property type="evidence" value="ECO:0007669"/>
    <property type="project" value="UniProtKB-KW"/>
</dbReference>
<name>A0A545T6Y7_9GAMM</name>
<dbReference type="PROSITE" id="PS00092">
    <property type="entry name" value="N6_MTASE"/>
    <property type="match status" value="1"/>
</dbReference>
<organism evidence="6 7">
    <name type="scientific">Aliikangiella marina</name>
    <dbReference type="NCBI Taxonomy" id="1712262"/>
    <lineage>
        <taxon>Bacteria</taxon>
        <taxon>Pseudomonadati</taxon>
        <taxon>Pseudomonadota</taxon>
        <taxon>Gammaproteobacteria</taxon>
        <taxon>Oceanospirillales</taxon>
        <taxon>Pleioneaceae</taxon>
        <taxon>Aliikangiella</taxon>
    </lineage>
</organism>
<evidence type="ECO:0000256" key="4">
    <source>
        <dbReference type="RuleBase" id="RU362026"/>
    </source>
</evidence>
<keyword evidence="7" id="KW-1185">Reference proteome</keyword>
<feature type="domain" description="DNA methylase N-4/N-6" evidence="5">
    <location>
        <begin position="23"/>
        <end position="215"/>
    </location>
</feature>
<keyword evidence="2 6" id="KW-0489">Methyltransferase</keyword>
<evidence type="ECO:0000313" key="6">
    <source>
        <dbReference type="EMBL" id="TQV72942.1"/>
    </source>
</evidence>
<protein>
    <recommendedName>
        <fullName evidence="4">Methyltransferase</fullName>
        <ecNumber evidence="4">2.1.1.-</ecNumber>
    </recommendedName>
</protein>
<evidence type="ECO:0000259" key="5">
    <source>
        <dbReference type="Pfam" id="PF01555"/>
    </source>
</evidence>
<dbReference type="InterPro" id="IPR002941">
    <property type="entry name" value="DNA_methylase_N4/N6"/>
</dbReference>
<dbReference type="InterPro" id="IPR002052">
    <property type="entry name" value="DNA_methylase_N6_adenine_CS"/>
</dbReference>
<dbReference type="GO" id="GO:0008170">
    <property type="term" value="F:N-methyltransferase activity"/>
    <property type="evidence" value="ECO:0007669"/>
    <property type="project" value="InterPro"/>
</dbReference>
<comment type="caution">
    <text evidence="6">The sequence shown here is derived from an EMBL/GenBank/DDBJ whole genome shotgun (WGS) entry which is preliminary data.</text>
</comment>
<evidence type="ECO:0000313" key="7">
    <source>
        <dbReference type="Proteomes" id="UP000317839"/>
    </source>
</evidence>
<keyword evidence="3 6" id="KW-0808">Transferase</keyword>
<accession>A0A545T6Y7</accession>
<dbReference type="GO" id="GO:0003677">
    <property type="term" value="F:DNA binding"/>
    <property type="evidence" value="ECO:0007669"/>
    <property type="project" value="InterPro"/>
</dbReference>
<dbReference type="Proteomes" id="UP000317839">
    <property type="component" value="Unassembled WGS sequence"/>
</dbReference>
<dbReference type="AlphaFoldDB" id="A0A545T6Y7"/>
<dbReference type="OrthoDB" id="9816043at2"/>
<reference evidence="6 7" key="1">
    <citation type="submission" date="2019-06" db="EMBL/GenBank/DDBJ databases">
        <title>Draft genome of Aliikangiella marina GYP-15.</title>
        <authorList>
            <person name="Wang G."/>
        </authorList>
    </citation>
    <scope>NUCLEOTIDE SEQUENCE [LARGE SCALE GENOMIC DNA]</scope>
    <source>
        <strain evidence="6 7">GYP-15</strain>
    </source>
</reference>
<dbReference type="Gene3D" id="3.40.50.150">
    <property type="entry name" value="Vaccinia Virus protein VP39"/>
    <property type="match status" value="1"/>
</dbReference>
<dbReference type="InterPro" id="IPR029063">
    <property type="entry name" value="SAM-dependent_MTases_sf"/>
</dbReference>
<gene>
    <name evidence="6" type="ORF">FLL45_15880</name>
</gene>
<sequence length="252" mass="28677">MSYYALTHGDAIDWLQTLPDESIDLVITDPPYESLEKHRAIGTTTRLKDSKSSSNQWFNIFPNNRFPDLFSEVFRVLKPNTHFYLFCDQETMFEAKPIGEKIGFKFWKPIVWDKEKIGMGYHYRARYEFILFFEKGKRKLNDLSIPDVLSIPRIWKGYPTEKPAALSKILVEQSTQENEIVIDPFFGSGSVGEASLSASRQFLGSDISDSALEHASLRLAAIDGTESKTPQDLIDFSAYNSAAQQTLDLAEL</sequence>
<dbReference type="InterPro" id="IPR001091">
    <property type="entry name" value="RM_Methyltransferase"/>
</dbReference>
<dbReference type="RefSeq" id="WP_142943081.1">
    <property type="nucleotide sequence ID" value="NZ_VIKR01000004.1"/>
</dbReference>
<dbReference type="Pfam" id="PF01555">
    <property type="entry name" value="N6_N4_Mtase"/>
    <property type="match status" value="1"/>
</dbReference>
<evidence type="ECO:0000256" key="3">
    <source>
        <dbReference type="ARBA" id="ARBA00022679"/>
    </source>
</evidence>
<proteinExistence type="inferred from homology"/>
<evidence type="ECO:0000256" key="2">
    <source>
        <dbReference type="ARBA" id="ARBA00022603"/>
    </source>
</evidence>
<comment type="similarity">
    <text evidence="1 4">Belongs to the N(4)/N(6)-methyltransferase family.</text>
</comment>
<dbReference type="EMBL" id="VIKR01000004">
    <property type="protein sequence ID" value="TQV72942.1"/>
    <property type="molecule type" value="Genomic_DNA"/>
</dbReference>
<dbReference type="SUPFAM" id="SSF53335">
    <property type="entry name" value="S-adenosyl-L-methionine-dependent methyltransferases"/>
    <property type="match status" value="1"/>
</dbReference>
<dbReference type="EC" id="2.1.1.-" evidence="4"/>